<dbReference type="EMBL" id="MFQW01000035">
    <property type="protein sequence ID" value="OGH85882.1"/>
    <property type="molecule type" value="Genomic_DNA"/>
</dbReference>
<dbReference type="AlphaFoldDB" id="A0A1F6NPK5"/>
<dbReference type="InterPro" id="IPR000529">
    <property type="entry name" value="Ribosomal_bS6"/>
</dbReference>
<proteinExistence type="inferred from homology"/>
<evidence type="ECO:0000256" key="3">
    <source>
        <dbReference type="HAMAP-Rule" id="MF_00360"/>
    </source>
</evidence>
<dbReference type="Gene3D" id="3.30.70.60">
    <property type="match status" value="1"/>
</dbReference>
<reference evidence="5 6" key="1">
    <citation type="journal article" date="2016" name="Nat. Commun.">
        <title>Thousands of microbial genomes shed light on interconnected biogeochemical processes in an aquifer system.</title>
        <authorList>
            <person name="Anantharaman K."/>
            <person name="Brown C.T."/>
            <person name="Hug L.A."/>
            <person name="Sharon I."/>
            <person name="Castelle C.J."/>
            <person name="Probst A.J."/>
            <person name="Thomas B.C."/>
            <person name="Singh A."/>
            <person name="Wilkins M.J."/>
            <person name="Karaoz U."/>
            <person name="Brodie E.L."/>
            <person name="Williams K.H."/>
            <person name="Hubbard S.S."/>
            <person name="Banfield J.F."/>
        </authorList>
    </citation>
    <scope>NUCLEOTIDE SEQUENCE [LARGE SCALE GENOMIC DNA]</scope>
</reference>
<feature type="compositionally biased region" description="Basic and acidic residues" evidence="4">
    <location>
        <begin position="115"/>
        <end position="158"/>
    </location>
</feature>
<dbReference type="GO" id="GO:0003735">
    <property type="term" value="F:structural constituent of ribosome"/>
    <property type="evidence" value="ECO:0007669"/>
    <property type="project" value="InterPro"/>
</dbReference>
<evidence type="ECO:0000256" key="4">
    <source>
        <dbReference type="SAM" id="MobiDB-lite"/>
    </source>
</evidence>
<dbReference type="Pfam" id="PF01250">
    <property type="entry name" value="Ribosomal_S6"/>
    <property type="match status" value="1"/>
</dbReference>
<dbReference type="GO" id="GO:0005840">
    <property type="term" value="C:ribosome"/>
    <property type="evidence" value="ECO:0007669"/>
    <property type="project" value="UniProtKB-KW"/>
</dbReference>
<dbReference type="InterPro" id="IPR020814">
    <property type="entry name" value="Ribosomal_S6_plastid/chlpt"/>
</dbReference>
<comment type="similarity">
    <text evidence="1 3">Belongs to the bacterial ribosomal protein bS6 family.</text>
</comment>
<accession>A0A1F6NPK5</accession>
<keyword evidence="3" id="KW-0687">Ribonucleoprotein</keyword>
<dbReference type="Proteomes" id="UP000178349">
    <property type="component" value="Unassembled WGS sequence"/>
</dbReference>
<dbReference type="SUPFAM" id="SSF54995">
    <property type="entry name" value="Ribosomal protein S6"/>
    <property type="match status" value="1"/>
</dbReference>
<evidence type="ECO:0000313" key="6">
    <source>
        <dbReference type="Proteomes" id="UP000178349"/>
    </source>
</evidence>
<keyword evidence="3" id="KW-0699">rRNA-binding</keyword>
<name>A0A1F6NPK5_9BACT</name>
<dbReference type="GO" id="GO:0006412">
    <property type="term" value="P:translation"/>
    <property type="evidence" value="ECO:0007669"/>
    <property type="project" value="UniProtKB-UniRule"/>
</dbReference>
<feature type="region of interest" description="Disordered" evidence="4">
    <location>
        <begin position="104"/>
        <end position="158"/>
    </location>
</feature>
<keyword evidence="3" id="KW-0694">RNA-binding</keyword>
<gene>
    <name evidence="3" type="primary">rpsF</name>
    <name evidence="5" type="ORF">A2493_02440</name>
</gene>
<evidence type="ECO:0000256" key="1">
    <source>
        <dbReference type="ARBA" id="ARBA00009512"/>
    </source>
</evidence>
<comment type="function">
    <text evidence="3">Binds together with bS18 to 16S ribosomal RNA.</text>
</comment>
<protein>
    <recommendedName>
        <fullName evidence="2 3">Small ribosomal subunit protein bS6</fullName>
    </recommendedName>
</protein>
<evidence type="ECO:0000313" key="5">
    <source>
        <dbReference type="EMBL" id="OGH85882.1"/>
    </source>
</evidence>
<dbReference type="GO" id="GO:0019843">
    <property type="term" value="F:rRNA binding"/>
    <property type="evidence" value="ECO:0007669"/>
    <property type="project" value="UniProtKB-UniRule"/>
</dbReference>
<sequence>MKYYEMLCVLPGTMTEEEVKSDVDLVSQSVAKYEASDVTIEDMGKSRLAYPIKHIRYGYFQLYRFNLEEENITKLEKELRLLDKMLRITVSVCDPSNTVSYKLALDPTAPSAPPKVEKEDRPRTNRTNRTEEKKEEKTSDEVKETVEEKKEEVKEEVIEKTVEKPVEEKAEKTKMSVEDIDKKLDEILQDDIDKV</sequence>
<organism evidence="5 6">
    <name type="scientific">Candidatus Magasanikbacteria bacterium RIFOXYC12_FULL_33_11</name>
    <dbReference type="NCBI Taxonomy" id="1798701"/>
    <lineage>
        <taxon>Bacteria</taxon>
        <taxon>Candidatus Magasanikiibacteriota</taxon>
    </lineage>
</organism>
<dbReference type="CDD" id="cd00473">
    <property type="entry name" value="bS6"/>
    <property type="match status" value="1"/>
</dbReference>
<dbReference type="HAMAP" id="MF_00360">
    <property type="entry name" value="Ribosomal_bS6"/>
    <property type="match status" value="1"/>
</dbReference>
<comment type="caution">
    <text evidence="5">The sequence shown here is derived from an EMBL/GenBank/DDBJ whole genome shotgun (WGS) entry which is preliminary data.</text>
</comment>
<dbReference type="InterPro" id="IPR014717">
    <property type="entry name" value="Transl_elong_EF1B/ribsomal_bS6"/>
</dbReference>
<dbReference type="InterPro" id="IPR035980">
    <property type="entry name" value="Ribosomal_bS6_sf"/>
</dbReference>
<evidence type="ECO:0000256" key="2">
    <source>
        <dbReference type="ARBA" id="ARBA00035294"/>
    </source>
</evidence>
<keyword evidence="3 5" id="KW-0689">Ribosomal protein</keyword>
<dbReference type="NCBIfam" id="TIGR00166">
    <property type="entry name" value="S6"/>
    <property type="match status" value="1"/>
</dbReference>
<dbReference type="GO" id="GO:1990904">
    <property type="term" value="C:ribonucleoprotein complex"/>
    <property type="evidence" value="ECO:0007669"/>
    <property type="project" value="UniProtKB-KW"/>
</dbReference>